<accession>A0ABN7VJK4</accession>
<keyword evidence="2" id="KW-1185">Reference proteome</keyword>
<protein>
    <submittedName>
        <fullName evidence="1">27565_t:CDS:1</fullName>
    </submittedName>
</protein>
<proteinExistence type="predicted"/>
<reference evidence="1 2" key="1">
    <citation type="submission" date="2021-06" db="EMBL/GenBank/DDBJ databases">
        <authorList>
            <person name="Kallberg Y."/>
            <person name="Tangrot J."/>
            <person name="Rosling A."/>
        </authorList>
    </citation>
    <scope>NUCLEOTIDE SEQUENCE [LARGE SCALE GENOMIC DNA]</scope>
    <source>
        <strain evidence="1 2">120-4 pot B 10/14</strain>
    </source>
</reference>
<feature type="non-terminal residue" evidence="1">
    <location>
        <position position="1"/>
    </location>
</feature>
<comment type="caution">
    <text evidence="1">The sequence shown here is derived from an EMBL/GenBank/DDBJ whole genome shotgun (WGS) entry which is preliminary data.</text>
</comment>
<evidence type="ECO:0000313" key="2">
    <source>
        <dbReference type="Proteomes" id="UP000789901"/>
    </source>
</evidence>
<dbReference type="EMBL" id="CAJVQB010016385">
    <property type="protein sequence ID" value="CAG8779627.1"/>
    <property type="molecule type" value="Genomic_DNA"/>
</dbReference>
<evidence type="ECO:0000313" key="1">
    <source>
        <dbReference type="EMBL" id="CAG8779627.1"/>
    </source>
</evidence>
<sequence length="43" mass="5214">VTKLIEQPFDYKVNVNDYLPDYDEDDMSKNNTDKYNIIVNKWD</sequence>
<organism evidence="1 2">
    <name type="scientific">Gigaspora margarita</name>
    <dbReference type="NCBI Taxonomy" id="4874"/>
    <lineage>
        <taxon>Eukaryota</taxon>
        <taxon>Fungi</taxon>
        <taxon>Fungi incertae sedis</taxon>
        <taxon>Mucoromycota</taxon>
        <taxon>Glomeromycotina</taxon>
        <taxon>Glomeromycetes</taxon>
        <taxon>Diversisporales</taxon>
        <taxon>Gigasporaceae</taxon>
        <taxon>Gigaspora</taxon>
    </lineage>
</organism>
<dbReference type="Proteomes" id="UP000789901">
    <property type="component" value="Unassembled WGS sequence"/>
</dbReference>
<name>A0ABN7VJK4_GIGMA</name>
<gene>
    <name evidence="1" type="ORF">GMARGA_LOCUS19544</name>
</gene>